<dbReference type="GO" id="GO:0051287">
    <property type="term" value="F:NAD binding"/>
    <property type="evidence" value="ECO:0007669"/>
    <property type="project" value="InterPro"/>
</dbReference>
<dbReference type="Proteomes" id="UP000712157">
    <property type="component" value="Unassembled WGS sequence"/>
</dbReference>
<dbReference type="Gene3D" id="3.40.50.720">
    <property type="entry name" value="NAD(P)-binding Rossmann-like Domain"/>
    <property type="match status" value="2"/>
</dbReference>
<dbReference type="FunFam" id="3.40.50.720:FF:000203">
    <property type="entry name" value="D-3-phosphoglycerate dehydrogenase (SerA)"/>
    <property type="match status" value="1"/>
</dbReference>
<organism evidence="7 8">
    <name type="scientific">Diplocloster agilis</name>
    <dbReference type="NCBI Taxonomy" id="2850323"/>
    <lineage>
        <taxon>Bacteria</taxon>
        <taxon>Bacillati</taxon>
        <taxon>Bacillota</taxon>
        <taxon>Clostridia</taxon>
        <taxon>Lachnospirales</taxon>
        <taxon>Lachnospiraceae</taxon>
        <taxon>Diplocloster</taxon>
    </lineage>
</organism>
<proteinExistence type="inferred from homology"/>
<dbReference type="PROSITE" id="PS00671">
    <property type="entry name" value="D_2_HYDROXYACID_DH_3"/>
    <property type="match status" value="1"/>
</dbReference>
<dbReference type="GO" id="GO:0016616">
    <property type="term" value="F:oxidoreductase activity, acting on the CH-OH group of donors, NAD or NADP as acceptor"/>
    <property type="evidence" value="ECO:0007669"/>
    <property type="project" value="InterPro"/>
</dbReference>
<name>A0A949JZ05_9FIRM</name>
<comment type="similarity">
    <text evidence="1 4">Belongs to the D-isomer specific 2-hydroxyacid dehydrogenase family.</text>
</comment>
<dbReference type="SUPFAM" id="SSF52283">
    <property type="entry name" value="Formate/glycerate dehydrogenase catalytic domain-like"/>
    <property type="match status" value="1"/>
</dbReference>
<dbReference type="SUPFAM" id="SSF51735">
    <property type="entry name" value="NAD(P)-binding Rossmann-fold domains"/>
    <property type="match status" value="1"/>
</dbReference>
<evidence type="ECO:0000313" key="8">
    <source>
        <dbReference type="Proteomes" id="UP000712157"/>
    </source>
</evidence>
<keyword evidence="3" id="KW-0520">NAD</keyword>
<dbReference type="Pfam" id="PF00389">
    <property type="entry name" value="2-Hacid_dh"/>
    <property type="match status" value="1"/>
</dbReference>
<gene>
    <name evidence="7" type="ORF">KTH89_14875</name>
</gene>
<evidence type="ECO:0000256" key="2">
    <source>
        <dbReference type="ARBA" id="ARBA00023002"/>
    </source>
</evidence>
<keyword evidence="2 4" id="KW-0560">Oxidoreductase</keyword>
<evidence type="ECO:0000256" key="4">
    <source>
        <dbReference type="RuleBase" id="RU003719"/>
    </source>
</evidence>
<accession>A0A949JZ05</accession>
<dbReference type="AlphaFoldDB" id="A0A949JZ05"/>
<dbReference type="PANTHER" id="PTHR43761">
    <property type="entry name" value="D-ISOMER SPECIFIC 2-HYDROXYACID DEHYDROGENASE FAMILY PROTEIN (AFU_ORTHOLOGUE AFUA_1G13630)"/>
    <property type="match status" value="1"/>
</dbReference>
<dbReference type="InterPro" id="IPR006139">
    <property type="entry name" value="D-isomer_2_OHA_DH_cat_dom"/>
</dbReference>
<dbReference type="CDD" id="cd12162">
    <property type="entry name" value="2-Hacid_dh_4"/>
    <property type="match status" value="1"/>
</dbReference>
<feature type="domain" description="D-isomer specific 2-hydroxyacid dehydrogenase catalytic" evidence="5">
    <location>
        <begin position="24"/>
        <end position="320"/>
    </location>
</feature>
<keyword evidence="8" id="KW-1185">Reference proteome</keyword>
<dbReference type="InterPro" id="IPR006140">
    <property type="entry name" value="D-isomer_DH_NAD-bd"/>
</dbReference>
<dbReference type="InterPro" id="IPR036291">
    <property type="entry name" value="NAD(P)-bd_dom_sf"/>
</dbReference>
<evidence type="ECO:0000313" key="7">
    <source>
        <dbReference type="EMBL" id="MBU9737828.1"/>
    </source>
</evidence>
<dbReference type="EMBL" id="JAHQCW010000025">
    <property type="protein sequence ID" value="MBU9737828.1"/>
    <property type="molecule type" value="Genomic_DNA"/>
</dbReference>
<dbReference type="InterPro" id="IPR029752">
    <property type="entry name" value="D-isomer_DH_CS1"/>
</dbReference>
<dbReference type="PROSITE" id="PS00065">
    <property type="entry name" value="D_2_HYDROXYACID_DH_1"/>
    <property type="match status" value="1"/>
</dbReference>
<dbReference type="PANTHER" id="PTHR43761:SF1">
    <property type="entry name" value="D-ISOMER SPECIFIC 2-HYDROXYACID DEHYDROGENASE CATALYTIC DOMAIN-CONTAINING PROTEIN-RELATED"/>
    <property type="match status" value="1"/>
</dbReference>
<protein>
    <submittedName>
        <fullName evidence="7">D-2-hydroxyacid dehydrogenase</fullName>
    </submittedName>
</protein>
<comment type="caution">
    <text evidence="7">The sequence shown here is derived from an EMBL/GenBank/DDBJ whole genome shotgun (WGS) entry which is preliminary data.</text>
</comment>
<evidence type="ECO:0000256" key="1">
    <source>
        <dbReference type="ARBA" id="ARBA00005854"/>
    </source>
</evidence>
<dbReference type="PROSITE" id="PS00670">
    <property type="entry name" value="D_2_HYDROXYACID_DH_2"/>
    <property type="match status" value="1"/>
</dbReference>
<reference evidence="7" key="1">
    <citation type="submission" date="2021-06" db="EMBL/GenBank/DDBJ databases">
        <title>Description of novel taxa of the family Lachnospiraceae.</title>
        <authorList>
            <person name="Chaplin A.V."/>
            <person name="Sokolova S.R."/>
            <person name="Pikina A.P."/>
            <person name="Korzhanova M."/>
            <person name="Belova V."/>
            <person name="Korostin D."/>
            <person name="Efimov B.A."/>
        </authorList>
    </citation>
    <scope>NUCLEOTIDE SEQUENCE</scope>
    <source>
        <strain evidence="7">ASD5720</strain>
    </source>
</reference>
<dbReference type="RefSeq" id="WP_158348424.1">
    <property type="nucleotide sequence ID" value="NZ_JAHQCW010000025.1"/>
</dbReference>
<dbReference type="InterPro" id="IPR050418">
    <property type="entry name" value="D-iso_2-hydroxyacid_DH_PdxB"/>
</dbReference>
<feature type="domain" description="D-isomer specific 2-hydroxyacid dehydrogenase NAD-binding" evidence="6">
    <location>
        <begin position="109"/>
        <end position="289"/>
    </location>
</feature>
<evidence type="ECO:0000256" key="3">
    <source>
        <dbReference type="ARBA" id="ARBA00023027"/>
    </source>
</evidence>
<dbReference type="InterPro" id="IPR029753">
    <property type="entry name" value="D-isomer_DH_CS"/>
</dbReference>
<sequence>MKIVVLDGYTENPGDLTWEGLERLGELTVYERTPHDDSVIQSRIGDAGLIFTNKTPLSAATIRSAKNLRYIGVLATGYNVVDIRAAKEQQIVVSNIPSYGTAAVAQFAIGLLLEICHHIGYHSDVVHQGKWEACPDWCFWDYPLIELDGKTMGIIGFGRIGQQTARLAAALGMKILAYDSYQDSALSGKGVRYVTLEELLGKSDVISLHCPLFPDTEGIINRDTIAKMKDGVIILNNSRGQLVVEEDLAEALISGKVGAAGLDVVSTEPIRRENPLLKAPNCIITPHISWASRESRQRLMDLAVENAAAFLDGRPQNVVNL</sequence>
<evidence type="ECO:0000259" key="6">
    <source>
        <dbReference type="Pfam" id="PF02826"/>
    </source>
</evidence>
<dbReference type="Pfam" id="PF02826">
    <property type="entry name" value="2-Hacid_dh_C"/>
    <property type="match status" value="1"/>
</dbReference>
<evidence type="ECO:0000259" key="5">
    <source>
        <dbReference type="Pfam" id="PF00389"/>
    </source>
</evidence>